<sequence>MKELLQLAFAVPITKTRLMPTPTVQSAQGPSRVFGNLVAVKVSDADNNHTRDAYPTAQPTRDWVFGNLAPDSPWQFNDEALREVRNITARRLNLGARLQEHRWGNATKDTALPIGHYNACAIVGNSGVLLGSRCGPEIDSKDYVIRIDLPVLRGFEKDVGGRTNMTVVNLKAPGRLAQSSRFKNRSQDVYESRLQDVKDSVLLADHRSKDKIMEALGVYKLPLTVLTTKNRLRNGVMSIASSVANRSMGRSPTIGLVTVLMATAFCDHSYVYGFFPFMKDINNVPVPYHYYPHDKVYPPLYNNFDKKHNVNREYEFHRDLHRRGVLKMHLGPCDKR</sequence>
<dbReference type="InterPro" id="IPR001675">
    <property type="entry name" value="Glyco_trans_29"/>
</dbReference>
<keyword evidence="9" id="KW-0472">Membrane</keyword>
<evidence type="ECO:0000313" key="11">
    <source>
        <dbReference type="EMBL" id="EEN53907.1"/>
    </source>
</evidence>
<name>C3Z0M7_BRAFL</name>
<reference evidence="11" key="1">
    <citation type="journal article" date="2008" name="Nature">
        <title>The amphioxus genome and the evolution of the chordate karyotype.</title>
        <authorList>
            <consortium name="US DOE Joint Genome Institute (JGI-PGF)"/>
            <person name="Putnam N.H."/>
            <person name="Butts T."/>
            <person name="Ferrier D.E.K."/>
            <person name="Furlong R.F."/>
            <person name="Hellsten U."/>
            <person name="Kawashima T."/>
            <person name="Robinson-Rechavi M."/>
            <person name="Shoguchi E."/>
            <person name="Terry A."/>
            <person name="Yu J.-K."/>
            <person name="Benito-Gutierrez E.L."/>
            <person name="Dubchak I."/>
            <person name="Garcia-Fernandez J."/>
            <person name="Gibson-Brown J.J."/>
            <person name="Grigoriev I.V."/>
            <person name="Horton A.C."/>
            <person name="de Jong P.J."/>
            <person name="Jurka J."/>
            <person name="Kapitonov V.V."/>
            <person name="Kohara Y."/>
            <person name="Kuroki Y."/>
            <person name="Lindquist E."/>
            <person name="Lucas S."/>
            <person name="Osoegawa K."/>
            <person name="Pennacchio L.A."/>
            <person name="Salamov A.A."/>
            <person name="Satou Y."/>
            <person name="Sauka-Spengler T."/>
            <person name="Schmutz J."/>
            <person name="Shin-I T."/>
            <person name="Toyoda A."/>
            <person name="Bronner-Fraser M."/>
            <person name="Fujiyama A."/>
            <person name="Holland L.Z."/>
            <person name="Holland P.W.H."/>
            <person name="Satoh N."/>
            <person name="Rokhsar D.S."/>
        </authorList>
    </citation>
    <scope>NUCLEOTIDE SEQUENCE [LARGE SCALE GENOMIC DNA]</scope>
    <source>
        <strain evidence="11">S238N-H82</strain>
        <tissue evidence="11">Testes</tissue>
    </source>
</reference>
<keyword evidence="8" id="KW-0333">Golgi apparatus</keyword>
<dbReference type="AlphaFoldDB" id="C3Z0M7"/>
<evidence type="ECO:0000256" key="5">
    <source>
        <dbReference type="ARBA" id="ARBA00022692"/>
    </source>
</evidence>
<accession>C3Z0M7</accession>
<keyword evidence="6" id="KW-0735">Signal-anchor</keyword>
<dbReference type="InParanoid" id="C3Z0M7"/>
<dbReference type="PANTHER" id="PTHR11987:SF53">
    <property type="entry name" value="ALPHA-2,8-SIALYLTRANSFERASE 8F-LIKE"/>
    <property type="match status" value="1"/>
</dbReference>
<keyword evidence="3" id="KW-0328">Glycosyltransferase</keyword>
<evidence type="ECO:0000256" key="9">
    <source>
        <dbReference type="ARBA" id="ARBA00023136"/>
    </source>
</evidence>
<evidence type="ECO:0000256" key="2">
    <source>
        <dbReference type="ARBA" id="ARBA00006003"/>
    </source>
</evidence>
<dbReference type="PANTHER" id="PTHR11987">
    <property type="entry name" value="ALPHA-2,8-SIALYLTRANSFERASE"/>
    <property type="match status" value="1"/>
</dbReference>
<keyword evidence="4" id="KW-0808">Transferase</keyword>
<dbReference type="CDD" id="cd23963">
    <property type="entry name" value="GT29_ST8SIA"/>
    <property type="match status" value="1"/>
</dbReference>
<dbReference type="eggNOG" id="KOG2692">
    <property type="taxonomic scope" value="Eukaryota"/>
</dbReference>
<dbReference type="GO" id="GO:0008373">
    <property type="term" value="F:sialyltransferase activity"/>
    <property type="evidence" value="ECO:0007669"/>
    <property type="project" value="InterPro"/>
</dbReference>
<evidence type="ECO:0000256" key="10">
    <source>
        <dbReference type="ARBA" id="ARBA00023180"/>
    </source>
</evidence>
<evidence type="ECO:0000256" key="1">
    <source>
        <dbReference type="ARBA" id="ARBA00004323"/>
    </source>
</evidence>
<proteinExistence type="inferred from homology"/>
<evidence type="ECO:0000256" key="4">
    <source>
        <dbReference type="ARBA" id="ARBA00022679"/>
    </source>
</evidence>
<comment type="similarity">
    <text evidence="2">Belongs to the glycosyltransferase 29 family.</text>
</comment>
<dbReference type="STRING" id="7739.C3Z0M7"/>
<keyword evidence="10" id="KW-0325">Glycoprotein</keyword>
<keyword evidence="7" id="KW-1133">Transmembrane helix</keyword>
<dbReference type="EMBL" id="GG666569">
    <property type="protein sequence ID" value="EEN53907.1"/>
    <property type="molecule type" value="Genomic_DNA"/>
</dbReference>
<gene>
    <name evidence="11" type="ORF">BRAFLDRAFT_97882</name>
</gene>
<protein>
    <submittedName>
        <fullName evidence="11">Uncharacterized protein</fullName>
    </submittedName>
</protein>
<dbReference type="InterPro" id="IPR038578">
    <property type="entry name" value="GT29-like_sf"/>
</dbReference>
<dbReference type="InterPro" id="IPR050943">
    <property type="entry name" value="Glycosyltr_29_Sialyltrsf"/>
</dbReference>
<comment type="subcellular location">
    <subcellularLocation>
        <location evidence="1">Golgi apparatus membrane</location>
        <topology evidence="1">Single-pass type II membrane protein</topology>
    </subcellularLocation>
</comment>
<evidence type="ECO:0000256" key="3">
    <source>
        <dbReference type="ARBA" id="ARBA00022676"/>
    </source>
</evidence>
<keyword evidence="5" id="KW-0812">Transmembrane</keyword>
<evidence type="ECO:0000256" key="7">
    <source>
        <dbReference type="ARBA" id="ARBA00022989"/>
    </source>
</evidence>
<dbReference type="Gene3D" id="3.90.1480.20">
    <property type="entry name" value="Glycosyl transferase family 29"/>
    <property type="match status" value="1"/>
</dbReference>
<dbReference type="GO" id="GO:0000139">
    <property type="term" value="C:Golgi membrane"/>
    <property type="evidence" value="ECO:0007669"/>
    <property type="project" value="UniProtKB-SubCell"/>
</dbReference>
<evidence type="ECO:0000256" key="6">
    <source>
        <dbReference type="ARBA" id="ARBA00022968"/>
    </source>
</evidence>
<evidence type="ECO:0000256" key="8">
    <source>
        <dbReference type="ARBA" id="ARBA00023034"/>
    </source>
</evidence>
<dbReference type="Pfam" id="PF00777">
    <property type="entry name" value="Glyco_transf_29"/>
    <property type="match status" value="1"/>
</dbReference>
<organism>
    <name type="scientific">Branchiostoma floridae</name>
    <name type="common">Florida lancelet</name>
    <name type="synonym">Amphioxus</name>
    <dbReference type="NCBI Taxonomy" id="7739"/>
    <lineage>
        <taxon>Eukaryota</taxon>
        <taxon>Metazoa</taxon>
        <taxon>Chordata</taxon>
        <taxon>Cephalochordata</taxon>
        <taxon>Leptocardii</taxon>
        <taxon>Amphioxiformes</taxon>
        <taxon>Branchiostomatidae</taxon>
        <taxon>Branchiostoma</taxon>
    </lineage>
</organism>